<keyword evidence="4" id="KW-0539">Nucleus</keyword>
<comment type="subcellular location">
    <subcellularLocation>
        <location evidence="1">Nucleus</location>
    </subcellularLocation>
</comment>
<dbReference type="Proteomes" id="UP001318860">
    <property type="component" value="Unassembled WGS sequence"/>
</dbReference>
<keyword evidence="5" id="KW-0175">Coiled coil</keyword>
<proteinExistence type="predicted"/>
<evidence type="ECO:0000256" key="3">
    <source>
        <dbReference type="ARBA" id="ARBA00023163"/>
    </source>
</evidence>
<evidence type="ECO:0000313" key="7">
    <source>
        <dbReference type="Proteomes" id="UP001318860"/>
    </source>
</evidence>
<reference evidence="6 7" key="1">
    <citation type="journal article" date="2021" name="Comput. Struct. Biotechnol. J.">
        <title>De novo genome assembly of the potent medicinal plant Rehmannia glutinosa using nanopore technology.</title>
        <authorList>
            <person name="Ma L."/>
            <person name="Dong C."/>
            <person name="Song C."/>
            <person name="Wang X."/>
            <person name="Zheng X."/>
            <person name="Niu Y."/>
            <person name="Chen S."/>
            <person name="Feng W."/>
        </authorList>
    </citation>
    <scope>NUCLEOTIDE SEQUENCE [LARGE SCALE GENOMIC DNA]</scope>
    <source>
        <strain evidence="6">DH-2019</strain>
    </source>
</reference>
<dbReference type="InterPro" id="IPR044818">
    <property type="entry name" value="ILR3-like"/>
</dbReference>
<keyword evidence="7" id="KW-1185">Reference proteome</keyword>
<feature type="coiled-coil region" evidence="5">
    <location>
        <begin position="61"/>
        <end position="123"/>
    </location>
</feature>
<accession>A0ABR0VFI1</accession>
<comment type="caution">
    <text evidence="6">The sequence shown here is derived from an EMBL/GenBank/DDBJ whole genome shotgun (WGS) entry which is preliminary data.</text>
</comment>
<keyword evidence="3" id="KW-0804">Transcription</keyword>
<organism evidence="6 7">
    <name type="scientific">Rehmannia glutinosa</name>
    <name type="common">Chinese foxglove</name>
    <dbReference type="NCBI Taxonomy" id="99300"/>
    <lineage>
        <taxon>Eukaryota</taxon>
        <taxon>Viridiplantae</taxon>
        <taxon>Streptophyta</taxon>
        <taxon>Embryophyta</taxon>
        <taxon>Tracheophyta</taxon>
        <taxon>Spermatophyta</taxon>
        <taxon>Magnoliopsida</taxon>
        <taxon>eudicotyledons</taxon>
        <taxon>Gunneridae</taxon>
        <taxon>Pentapetalae</taxon>
        <taxon>asterids</taxon>
        <taxon>lamiids</taxon>
        <taxon>Lamiales</taxon>
        <taxon>Orobanchaceae</taxon>
        <taxon>Rehmannieae</taxon>
        <taxon>Rehmannia</taxon>
    </lineage>
</organism>
<sequence>MASPPENSSNWAFDYGLLEDLPPLDPCFQWANPQIASVRFQELSSLLEPGRPPKMDKSVILSDAVRMVIQLREEAQKLKESYDNLQGKVNELKTEKNELRDEKLVLKAEKDKLEQQVKDLSTRPGMLHHLPPIPSHFAAPPQVVGSKIVPVFGFSGIPMWQLMPRTAVDTSEDHTLRPPVA</sequence>
<keyword evidence="2" id="KW-0805">Transcription regulation</keyword>
<dbReference type="PANTHER" id="PTHR46133:SF23">
    <property type="entry name" value="TRANSCRIPTION FACTOR ILR3-LIKE"/>
    <property type="match status" value="1"/>
</dbReference>
<evidence type="ECO:0000256" key="5">
    <source>
        <dbReference type="SAM" id="Coils"/>
    </source>
</evidence>
<evidence type="ECO:0000256" key="1">
    <source>
        <dbReference type="ARBA" id="ARBA00004123"/>
    </source>
</evidence>
<dbReference type="PANTHER" id="PTHR46133">
    <property type="entry name" value="BHLH TRANSCRIPTION FACTOR"/>
    <property type="match status" value="1"/>
</dbReference>
<dbReference type="SUPFAM" id="SSF47459">
    <property type="entry name" value="HLH, helix-loop-helix DNA-binding domain"/>
    <property type="match status" value="1"/>
</dbReference>
<evidence type="ECO:0000256" key="2">
    <source>
        <dbReference type="ARBA" id="ARBA00023015"/>
    </source>
</evidence>
<dbReference type="InterPro" id="IPR036638">
    <property type="entry name" value="HLH_DNA-bd_sf"/>
</dbReference>
<gene>
    <name evidence="6" type="ORF">DH2020_032909</name>
</gene>
<protein>
    <submittedName>
        <fullName evidence="6">Uncharacterized protein</fullName>
    </submittedName>
</protein>
<dbReference type="Gene3D" id="4.10.280.10">
    <property type="entry name" value="Helix-loop-helix DNA-binding domain"/>
    <property type="match status" value="1"/>
</dbReference>
<dbReference type="EMBL" id="JABTTQ020001221">
    <property type="protein sequence ID" value="KAK6133338.1"/>
    <property type="molecule type" value="Genomic_DNA"/>
</dbReference>
<evidence type="ECO:0000256" key="4">
    <source>
        <dbReference type="ARBA" id="ARBA00023242"/>
    </source>
</evidence>
<evidence type="ECO:0000313" key="6">
    <source>
        <dbReference type="EMBL" id="KAK6133338.1"/>
    </source>
</evidence>
<name>A0ABR0VFI1_REHGL</name>